<evidence type="ECO:0000313" key="3">
    <source>
        <dbReference type="Proteomes" id="UP000693804"/>
    </source>
</evidence>
<sequence>MKKIQIISIMCIFTTSCIGLKDRTVDVYKQTDFLVDKSVFEKTTPGDRVYITIPANNPERPKATTKNYMGTNGATTDVVFDENGTVTSIIADCPEQHEKQMFDIKYQHEEKSKEIESKANIELASTIGKWTAITLVPSFFFFATAWFFRGYFKDKTI</sequence>
<keyword evidence="1" id="KW-0472">Membrane</keyword>
<reference evidence="2" key="1">
    <citation type="submission" date="2020-07" db="EMBL/GenBank/DDBJ databases">
        <title>Highly diverse flavobacterial phages as mortality factor during North Sea spring blooms.</title>
        <authorList>
            <person name="Bartlau N."/>
            <person name="Wichels A."/>
            <person name="Krohne G."/>
            <person name="Adriaenssens E.M."/>
            <person name="Heins A."/>
            <person name="Fuchs B.M."/>
            <person name="Amann R."/>
            <person name="Moraru C."/>
        </authorList>
    </citation>
    <scope>NUCLEOTIDE SEQUENCE</scope>
</reference>
<organism evidence="2 3">
    <name type="scientific">Cellulophaga phage Ingeline_1</name>
    <dbReference type="NCBI Taxonomy" id="2745674"/>
    <lineage>
        <taxon>Viruses</taxon>
        <taxon>Duplodnaviria</taxon>
        <taxon>Heunggongvirae</taxon>
        <taxon>Uroviricota</taxon>
        <taxon>Caudoviricetes</taxon>
        <taxon>Duneviridae</taxon>
        <taxon>Ingelinevirus</taxon>
        <taxon>Ingelinevirus ingeline</taxon>
    </lineage>
</organism>
<dbReference type="EMBL" id="MT732435">
    <property type="protein sequence ID" value="QQV89983.1"/>
    <property type="molecule type" value="Genomic_DNA"/>
</dbReference>
<evidence type="ECO:0000313" key="2">
    <source>
        <dbReference type="EMBL" id="QQV89983.1"/>
    </source>
</evidence>
<keyword evidence="3" id="KW-1185">Reference proteome</keyword>
<evidence type="ECO:0000256" key="1">
    <source>
        <dbReference type="SAM" id="Phobius"/>
    </source>
</evidence>
<dbReference type="PROSITE" id="PS51257">
    <property type="entry name" value="PROKAR_LIPOPROTEIN"/>
    <property type="match status" value="1"/>
</dbReference>
<accession>A0A8E4ZBC7</accession>
<evidence type="ECO:0008006" key="4">
    <source>
        <dbReference type="Google" id="ProtNLM"/>
    </source>
</evidence>
<keyword evidence="1" id="KW-1133">Transmembrane helix</keyword>
<gene>
    <name evidence="2" type="ORF">Ingeline1_39</name>
</gene>
<protein>
    <recommendedName>
        <fullName evidence="4">Lipoprotein</fullName>
    </recommendedName>
</protein>
<proteinExistence type="predicted"/>
<dbReference type="Proteomes" id="UP000693804">
    <property type="component" value="Segment"/>
</dbReference>
<name>A0A8E4ZBC7_9CAUD</name>
<keyword evidence="1" id="KW-0812">Transmembrane</keyword>
<feature type="transmembrane region" description="Helical" evidence="1">
    <location>
        <begin position="130"/>
        <end position="148"/>
    </location>
</feature>